<protein>
    <submittedName>
        <fullName evidence="2">Uncharacterized protein</fullName>
    </submittedName>
</protein>
<proteinExistence type="predicted"/>
<dbReference type="Proteomes" id="UP001063698">
    <property type="component" value="Chromosome"/>
</dbReference>
<gene>
    <name evidence="2" type="ORF">IPA_01285</name>
</gene>
<evidence type="ECO:0000256" key="1">
    <source>
        <dbReference type="SAM" id="Phobius"/>
    </source>
</evidence>
<feature type="transmembrane region" description="Helical" evidence="1">
    <location>
        <begin position="12"/>
        <end position="43"/>
    </location>
</feature>
<reference evidence="2" key="1">
    <citation type="submission" date="2013-11" db="EMBL/GenBank/DDBJ databases">
        <title>Comparative genomics of Ignicoccus.</title>
        <authorList>
            <person name="Podar M."/>
        </authorList>
    </citation>
    <scope>NUCLEOTIDE SEQUENCE</scope>
    <source>
        <strain evidence="2">DSM 13166</strain>
    </source>
</reference>
<organism evidence="2 3">
    <name type="scientific">Ignicoccus pacificus DSM 13166</name>
    <dbReference type="NCBI Taxonomy" id="940294"/>
    <lineage>
        <taxon>Archaea</taxon>
        <taxon>Thermoproteota</taxon>
        <taxon>Thermoprotei</taxon>
        <taxon>Desulfurococcales</taxon>
        <taxon>Desulfurococcaceae</taxon>
        <taxon>Ignicoccus</taxon>
    </lineage>
</organism>
<keyword evidence="1" id="KW-0812">Transmembrane</keyword>
<accession>A0A977PJT2</accession>
<evidence type="ECO:0000313" key="2">
    <source>
        <dbReference type="EMBL" id="UXD22066.1"/>
    </source>
</evidence>
<keyword evidence="3" id="KW-1185">Reference proteome</keyword>
<dbReference type="AlphaFoldDB" id="A0A977PJT2"/>
<feature type="transmembrane region" description="Helical" evidence="1">
    <location>
        <begin position="64"/>
        <end position="82"/>
    </location>
</feature>
<dbReference type="KEGG" id="ipc:IPA_01285"/>
<name>A0A977PJT2_9CREN</name>
<keyword evidence="1" id="KW-0472">Membrane</keyword>
<sequence length="112" mass="13039">MRGVEIAKEYVILIISITMLLLVVGALLPKLLLPSILLAMIVMRKMRKKYIVVDERDEFVIMKSCRPTLLLATFFLVLLSVYPELSKYSQLFLVAVFGLYYLSMVYYYKRFG</sequence>
<keyword evidence="1" id="KW-1133">Transmembrane helix</keyword>
<dbReference type="EMBL" id="CP006868">
    <property type="protein sequence ID" value="UXD22066.1"/>
    <property type="molecule type" value="Genomic_DNA"/>
</dbReference>
<evidence type="ECO:0000313" key="3">
    <source>
        <dbReference type="Proteomes" id="UP001063698"/>
    </source>
</evidence>
<feature type="transmembrane region" description="Helical" evidence="1">
    <location>
        <begin position="88"/>
        <end position="108"/>
    </location>
</feature>